<dbReference type="Proteomes" id="UP001140087">
    <property type="component" value="Unassembled WGS sequence"/>
</dbReference>
<keyword evidence="1" id="KW-0378">Hydrolase</keyword>
<gene>
    <name evidence="1" type="primary">NGLY1</name>
    <name evidence="1" type="ORF">H4R21_006553</name>
</gene>
<name>A0ACC1KIF4_9FUNG</name>
<evidence type="ECO:0000313" key="2">
    <source>
        <dbReference type="Proteomes" id="UP001140087"/>
    </source>
</evidence>
<proteinExistence type="predicted"/>
<comment type="caution">
    <text evidence="1">The sequence shown here is derived from an EMBL/GenBank/DDBJ whole genome shotgun (WGS) entry which is preliminary data.</text>
</comment>
<dbReference type="EC" id="3.5.1.52" evidence="1"/>
<dbReference type="EMBL" id="JANBUN010003561">
    <property type="protein sequence ID" value="KAJ2790249.1"/>
    <property type="molecule type" value="Genomic_DNA"/>
</dbReference>
<sequence>MSAPDPSSSAPPAPLRQERASAIDFGGLEPQYFAPMHYPTEVNLYEPSLSASPAQAPRGGASERSFRAEVEVHLPCGHFNIWRPLHDRQAPVASRLGPFFAAAHSLQPDGRPVTAPGCEWDSRISYSSADDEYYENGHALPAIKGWDHGMMHSQALTRKVEHDWMMTYLQPLPSGQTGPSVAVWRFNYVASRRVVDRLHAVLGFALFAESASADWCIRPLSRRQFIRIPIQILTADEARCFPELAGTDGWEGGDQPPETRDRIIDSYRGRILAYKELGDEFNSYRVKSIPTLAADLSEYVAGDHGFEVAVVLTPP</sequence>
<evidence type="ECO:0000313" key="1">
    <source>
        <dbReference type="EMBL" id="KAJ2790249.1"/>
    </source>
</evidence>
<organism evidence="1 2">
    <name type="scientific">Coemansia helicoidea</name>
    <dbReference type="NCBI Taxonomy" id="1286919"/>
    <lineage>
        <taxon>Eukaryota</taxon>
        <taxon>Fungi</taxon>
        <taxon>Fungi incertae sedis</taxon>
        <taxon>Zoopagomycota</taxon>
        <taxon>Kickxellomycotina</taxon>
        <taxon>Kickxellomycetes</taxon>
        <taxon>Kickxellales</taxon>
        <taxon>Kickxellaceae</taxon>
        <taxon>Coemansia</taxon>
    </lineage>
</organism>
<accession>A0ACC1KIF4</accession>
<feature type="non-terminal residue" evidence="1">
    <location>
        <position position="315"/>
    </location>
</feature>
<keyword evidence="2" id="KW-1185">Reference proteome</keyword>
<reference evidence="1" key="1">
    <citation type="submission" date="2022-07" db="EMBL/GenBank/DDBJ databases">
        <title>Phylogenomic reconstructions and comparative analyses of Kickxellomycotina fungi.</title>
        <authorList>
            <person name="Reynolds N.K."/>
            <person name="Stajich J.E."/>
            <person name="Barry K."/>
            <person name="Grigoriev I.V."/>
            <person name="Crous P."/>
            <person name="Smith M.E."/>
        </authorList>
    </citation>
    <scope>NUCLEOTIDE SEQUENCE</scope>
    <source>
        <strain evidence="1">BCRC 34780</strain>
    </source>
</reference>
<protein>
    <submittedName>
        <fullName evidence="1">Peptide-N(4)-(N-acetyl-beta-glucosaminyl)asparagine amidase</fullName>
        <ecNumber evidence="1">3.5.1.52</ecNumber>
    </submittedName>
</protein>